<organism evidence="2 3">
    <name type="scientific">Micrococcus lylae</name>
    <dbReference type="NCBI Taxonomy" id="1273"/>
    <lineage>
        <taxon>Bacteria</taxon>
        <taxon>Bacillati</taxon>
        <taxon>Actinomycetota</taxon>
        <taxon>Actinomycetes</taxon>
        <taxon>Micrococcales</taxon>
        <taxon>Micrococcaceae</taxon>
        <taxon>Micrococcus</taxon>
    </lineage>
</organism>
<sequence>MAVGHLGIFRGALPRGGPVCGFGGGSHRNMEPDSVRMCEPGSAGLTSSA</sequence>
<name>A0A1R4JXT7_9MICC</name>
<protein>
    <submittedName>
        <fullName evidence="2">Uncharacterized protein</fullName>
    </submittedName>
</protein>
<accession>A0A1R4JXT7</accession>
<dbReference type="EMBL" id="FUKP01000071">
    <property type="protein sequence ID" value="SJN36788.1"/>
    <property type="molecule type" value="Genomic_DNA"/>
</dbReference>
<dbReference type="Proteomes" id="UP000196230">
    <property type="component" value="Unassembled WGS sequence"/>
</dbReference>
<proteinExistence type="predicted"/>
<feature type="region of interest" description="Disordered" evidence="1">
    <location>
        <begin position="14"/>
        <end position="49"/>
    </location>
</feature>
<dbReference type="AlphaFoldDB" id="A0A1R4JXT7"/>
<evidence type="ECO:0000313" key="3">
    <source>
        <dbReference type="Proteomes" id="UP000196230"/>
    </source>
</evidence>
<evidence type="ECO:0000313" key="2">
    <source>
        <dbReference type="EMBL" id="SJN36788.1"/>
    </source>
</evidence>
<evidence type="ECO:0000256" key="1">
    <source>
        <dbReference type="SAM" id="MobiDB-lite"/>
    </source>
</evidence>
<gene>
    <name evidence="2" type="ORF">FM125_11245</name>
</gene>
<reference evidence="2 3" key="1">
    <citation type="submission" date="2017-02" db="EMBL/GenBank/DDBJ databases">
        <authorList>
            <person name="Peterson S.W."/>
        </authorList>
    </citation>
    <scope>NUCLEOTIDE SEQUENCE [LARGE SCALE GENOMIC DNA]</scope>
    <source>
        <strain evidence="2 3">2B3F</strain>
    </source>
</reference>